<keyword evidence="2" id="KW-1185">Reference proteome</keyword>
<evidence type="ECO:0000313" key="1">
    <source>
        <dbReference type="EMBL" id="MDO7841116.1"/>
    </source>
</evidence>
<evidence type="ECO:0000313" key="2">
    <source>
        <dbReference type="Proteomes" id="UP001176468"/>
    </source>
</evidence>
<comment type="caution">
    <text evidence="1">The sequence shown here is derived from an EMBL/GenBank/DDBJ whole genome shotgun (WGS) entry which is preliminary data.</text>
</comment>
<sequence>MLLNSMFIGDGYRRERCHICGGTGHHSYKPDPDVVRWQRQARARDAAIREHLKANPQADYIELGRIGKAAA</sequence>
<reference evidence="1" key="1">
    <citation type="submission" date="2023-07" db="EMBL/GenBank/DDBJ databases">
        <authorList>
            <person name="Kim M.K."/>
        </authorList>
    </citation>
    <scope>NUCLEOTIDE SEQUENCE</scope>
    <source>
        <strain evidence="1">CA1-15</strain>
    </source>
</reference>
<protein>
    <submittedName>
        <fullName evidence="1">Uncharacterized protein</fullName>
    </submittedName>
</protein>
<organism evidence="1 2">
    <name type="scientific">Sphingomonas immobilis</name>
    <dbReference type="NCBI Taxonomy" id="3063997"/>
    <lineage>
        <taxon>Bacteria</taxon>
        <taxon>Pseudomonadati</taxon>
        <taxon>Pseudomonadota</taxon>
        <taxon>Alphaproteobacteria</taxon>
        <taxon>Sphingomonadales</taxon>
        <taxon>Sphingomonadaceae</taxon>
        <taxon>Sphingomonas</taxon>
    </lineage>
</organism>
<gene>
    <name evidence="1" type="ORF">Q5H94_02145</name>
</gene>
<dbReference type="EMBL" id="JAUQSZ010000001">
    <property type="protein sequence ID" value="MDO7841116.1"/>
    <property type="molecule type" value="Genomic_DNA"/>
</dbReference>
<dbReference type="Proteomes" id="UP001176468">
    <property type="component" value="Unassembled WGS sequence"/>
</dbReference>
<accession>A0ABT8ZWG1</accession>
<name>A0ABT8ZWG1_9SPHN</name>
<proteinExistence type="predicted"/>